<evidence type="ECO:0000256" key="1">
    <source>
        <dbReference type="SAM" id="MobiDB-lite"/>
    </source>
</evidence>
<keyword evidence="3" id="KW-1185">Reference proteome</keyword>
<organism evidence="2 3">
    <name type="scientific">Orbilia javanica</name>
    <dbReference type="NCBI Taxonomy" id="47235"/>
    <lineage>
        <taxon>Eukaryota</taxon>
        <taxon>Fungi</taxon>
        <taxon>Dikarya</taxon>
        <taxon>Ascomycota</taxon>
        <taxon>Pezizomycotina</taxon>
        <taxon>Orbiliomycetes</taxon>
        <taxon>Orbiliales</taxon>
        <taxon>Orbiliaceae</taxon>
        <taxon>Orbilia</taxon>
    </lineage>
</organism>
<gene>
    <name evidence="2" type="ORF">TWF718_010863</name>
</gene>
<feature type="region of interest" description="Disordered" evidence="1">
    <location>
        <begin position="1"/>
        <end position="34"/>
    </location>
</feature>
<dbReference type="AlphaFoldDB" id="A0AAN8MKP4"/>
<dbReference type="EMBL" id="JAVHNR010000009">
    <property type="protein sequence ID" value="KAK6333039.1"/>
    <property type="molecule type" value="Genomic_DNA"/>
</dbReference>
<evidence type="ECO:0000313" key="3">
    <source>
        <dbReference type="Proteomes" id="UP001313282"/>
    </source>
</evidence>
<evidence type="ECO:0000313" key="2">
    <source>
        <dbReference type="EMBL" id="KAK6333039.1"/>
    </source>
</evidence>
<dbReference type="Proteomes" id="UP001313282">
    <property type="component" value="Unassembled WGS sequence"/>
</dbReference>
<comment type="caution">
    <text evidence="2">The sequence shown here is derived from an EMBL/GenBank/DDBJ whole genome shotgun (WGS) entry which is preliminary data.</text>
</comment>
<proteinExistence type="predicted"/>
<feature type="compositionally biased region" description="Polar residues" evidence="1">
    <location>
        <begin position="9"/>
        <end position="21"/>
    </location>
</feature>
<protein>
    <submittedName>
        <fullName evidence="2">Uncharacterized protein</fullName>
    </submittedName>
</protein>
<accession>A0AAN8MKP4</accession>
<sequence>MASGDSGESKSPTVGATSNDSVEAPSAAASNDPSGSLPITDRAFYVVGDITVILNATDDGETIDETFSSATTTCLVYSEKVNLNLQGALPQLSGHNIGIFCYELDTTPGSSINVTGSQGVYSLKANDPTINGQAGGTITLSVESLSSDNLANLSLITDGGDGAAGLDGSGVNRTTGGQGGNAGNGGNITVMYSHEVSQMLVHLAISNYSKTWSDKTSHILSDVIPLMSTARVANLDSNSVDGFEGVVNLYVQYMNELRAVKSQLGQVISPISDDTPDPSSALASAAQDARDTISKELKAPDAPTSISSSDITALSGLSAQLASWIKPADNSLTDAELITKIKGLGDMIIQTGSSSDLAQAVENISLYLSSVWNNVQGRIQSICDASAGQPGIGGNSTGAPDVAPGPMGNSGTAGSLQCFPLAFTNTANANIKSDVSSPAVFAHPDHCRMLFIKAQALYFAGDLESWKSAAVIFKRLVQRLAFVPALDAEYKKLESESNTANITASPLLTAYLNMEDRDKLTIQAITQLKDVYDSSQNCLARMSSGHDMFDHIPSWAPRLSVGFYQQQITDQMTVLKFIEDQTKTYSAGATAAQDTLDAAKAGLDKTQTIYDTAAAKVTLLTGPNGQLAQTGAKIALATPVLSAKRLEILKKLQKVKADIESHIDWNIESLIGSLATVAMMPSYSNAAAQTLSYGYDMFTKVTNNQGQQVDKSYVISQLATCGGTIKSLAQAYTVNASGSIDVDKASALKITTTAKNISSILDEFKSAIPSSDSGALSQALDDYMSVINTRNSAVMDYNALIVVLAGALRDEQTSKTRIQNLTQIKASLNPELPAIAFWLQQIGDMLRLEVMRLLNYQNRALQFWALVQPTSFGNHGPLRDLTDLETDIAGLQTSFETGTNNLYGSEYWAIWPSLDQKANGGGGEWYQVPASDLIAFQLSQEVNPTGYTVDIELTPDKLSSPSTSGSAAMKIFAGKSNVRLSQVRVWLLNVQGKQTDAQGRNPITVHITQLGAESIWDQNGVKYDFTHEAVDMDFEYDFTNVKTVKDCTQDVVMAEQAISNNYIGGGKPGNDSVAAIGPFATWRIQVMMEANPGVKLDQTSAPDLAMYIEFWGASSTVVS</sequence>
<name>A0AAN8MKP4_9PEZI</name>
<reference evidence="2 3" key="1">
    <citation type="submission" date="2019-10" db="EMBL/GenBank/DDBJ databases">
        <authorList>
            <person name="Palmer J.M."/>
        </authorList>
    </citation>
    <scope>NUCLEOTIDE SEQUENCE [LARGE SCALE GENOMIC DNA]</scope>
    <source>
        <strain evidence="2 3">TWF718</strain>
    </source>
</reference>